<gene>
    <name evidence="2" type="ORF">GCM10010446_11240</name>
</gene>
<proteinExistence type="predicted"/>
<protein>
    <submittedName>
        <fullName evidence="2">Uncharacterized protein</fullName>
    </submittedName>
</protein>
<reference evidence="2 3" key="1">
    <citation type="journal article" date="2019" name="Int. J. Syst. Evol. Microbiol.">
        <title>The Global Catalogue of Microorganisms (GCM) 10K type strain sequencing project: providing services to taxonomists for standard genome sequencing and annotation.</title>
        <authorList>
            <consortium name="The Broad Institute Genomics Platform"/>
            <consortium name="The Broad Institute Genome Sequencing Center for Infectious Disease"/>
            <person name="Wu L."/>
            <person name="Ma J."/>
        </authorList>
    </citation>
    <scope>NUCLEOTIDE SEQUENCE [LARGE SCALE GENOMIC DNA]</scope>
    <source>
        <strain evidence="2 3">JCM 9088</strain>
    </source>
</reference>
<evidence type="ECO:0000313" key="3">
    <source>
        <dbReference type="Proteomes" id="UP001500403"/>
    </source>
</evidence>
<dbReference type="Proteomes" id="UP001500403">
    <property type="component" value="Unassembled WGS sequence"/>
</dbReference>
<evidence type="ECO:0000256" key="1">
    <source>
        <dbReference type="SAM" id="MobiDB-lite"/>
    </source>
</evidence>
<keyword evidence="3" id="KW-1185">Reference proteome</keyword>
<evidence type="ECO:0000313" key="2">
    <source>
        <dbReference type="EMBL" id="GAA2928507.1"/>
    </source>
</evidence>
<dbReference type="EMBL" id="BAAAUD010000013">
    <property type="protein sequence ID" value="GAA2928507.1"/>
    <property type="molecule type" value="Genomic_DNA"/>
</dbReference>
<comment type="caution">
    <text evidence="2">The sequence shown here is derived from an EMBL/GenBank/DDBJ whole genome shotgun (WGS) entry which is preliminary data.</text>
</comment>
<sequence length="79" mass="8605">MWHVCSGGDRYSAAEAPAWTRPGVPRTLGGSGTEAVPGRSRAYTRTSPDVGPRGRNVLETVWWDAQVPRRAPEAWEQAA</sequence>
<organism evidence="2 3">
    <name type="scientific">Streptomyces enissocaesilis</name>
    <dbReference type="NCBI Taxonomy" id="332589"/>
    <lineage>
        <taxon>Bacteria</taxon>
        <taxon>Bacillati</taxon>
        <taxon>Actinomycetota</taxon>
        <taxon>Actinomycetes</taxon>
        <taxon>Kitasatosporales</taxon>
        <taxon>Streptomycetaceae</taxon>
        <taxon>Streptomyces</taxon>
        <taxon>Streptomyces rochei group</taxon>
    </lineage>
</organism>
<accession>A0ABN3WWY1</accession>
<name>A0ABN3WWY1_9ACTN</name>
<feature type="region of interest" description="Disordered" evidence="1">
    <location>
        <begin position="22"/>
        <end position="51"/>
    </location>
</feature>